<dbReference type="OrthoDB" id="7361720at2"/>
<name>A0A1Y2L0N5_9PROT</name>
<dbReference type="EMBL" id="JFKA01000003">
    <property type="protein sequence ID" value="OSQ38799.1"/>
    <property type="molecule type" value="Genomic_DNA"/>
</dbReference>
<proteinExistence type="predicted"/>
<sequence length="74" mass="8187">MSQTGQRLSDRIILAHRLAVEEGKAEVAEILIQALEIDASYIGGPSPEQRENIEEVEAAFELQAAFRAKHSRVV</sequence>
<accession>A0A1Y2L0N5</accession>
<dbReference type="RefSeq" id="WP_085581466.1">
    <property type="nucleotide sequence ID" value="NZ_JFKA01000003.1"/>
</dbReference>
<evidence type="ECO:0000313" key="2">
    <source>
        <dbReference type="Proteomes" id="UP000193391"/>
    </source>
</evidence>
<organism evidence="1 2">
    <name type="scientific">Thalassospira mesophila</name>
    <dbReference type="NCBI Taxonomy" id="1293891"/>
    <lineage>
        <taxon>Bacteria</taxon>
        <taxon>Pseudomonadati</taxon>
        <taxon>Pseudomonadota</taxon>
        <taxon>Alphaproteobacteria</taxon>
        <taxon>Rhodospirillales</taxon>
        <taxon>Thalassospiraceae</taxon>
        <taxon>Thalassospira</taxon>
    </lineage>
</organism>
<dbReference type="AlphaFoldDB" id="A0A1Y2L0N5"/>
<dbReference type="Proteomes" id="UP000193391">
    <property type="component" value="Unassembled WGS sequence"/>
</dbReference>
<gene>
    <name evidence="1" type="ORF">TMES_08425</name>
</gene>
<evidence type="ECO:0000313" key="1">
    <source>
        <dbReference type="EMBL" id="OSQ38799.1"/>
    </source>
</evidence>
<comment type="caution">
    <text evidence="1">The sequence shown here is derived from an EMBL/GenBank/DDBJ whole genome shotgun (WGS) entry which is preliminary data.</text>
</comment>
<keyword evidence="2" id="KW-1185">Reference proteome</keyword>
<reference evidence="1 2" key="1">
    <citation type="submission" date="2014-03" db="EMBL/GenBank/DDBJ databases">
        <title>The draft genome sequence of Thalassospira mesophila JCM 18969.</title>
        <authorList>
            <person name="Lai Q."/>
            <person name="Shao Z."/>
        </authorList>
    </citation>
    <scope>NUCLEOTIDE SEQUENCE [LARGE SCALE GENOMIC DNA]</scope>
    <source>
        <strain evidence="1 2">JCM 18969</strain>
    </source>
</reference>
<protein>
    <submittedName>
        <fullName evidence="1">Uncharacterized protein</fullName>
    </submittedName>
</protein>